<dbReference type="Proteomes" id="UP000006671">
    <property type="component" value="Unassembled WGS sequence"/>
</dbReference>
<dbReference type="OMA" id="YFRMERI"/>
<dbReference type="AlphaFoldDB" id="D2VVN0"/>
<keyword evidence="1" id="KW-0732">Signal</keyword>
<reference evidence="2 3" key="1">
    <citation type="journal article" date="2010" name="Cell">
        <title>The genome of Naegleria gruberi illuminates early eukaryotic versatility.</title>
        <authorList>
            <person name="Fritz-Laylin L.K."/>
            <person name="Prochnik S.E."/>
            <person name="Ginger M.L."/>
            <person name="Dacks J.B."/>
            <person name="Carpenter M.L."/>
            <person name="Field M.C."/>
            <person name="Kuo A."/>
            <person name="Paredez A."/>
            <person name="Chapman J."/>
            <person name="Pham J."/>
            <person name="Shu S."/>
            <person name="Neupane R."/>
            <person name="Cipriano M."/>
            <person name="Mancuso J."/>
            <person name="Tu H."/>
            <person name="Salamov A."/>
            <person name="Lindquist E."/>
            <person name="Shapiro H."/>
            <person name="Lucas S."/>
            <person name="Grigoriev I.V."/>
            <person name="Cande W.Z."/>
            <person name="Fulton C."/>
            <person name="Rokhsar D.S."/>
            <person name="Dawson S.C."/>
        </authorList>
    </citation>
    <scope>NUCLEOTIDE SEQUENCE [LARGE SCALE GENOMIC DNA]</scope>
    <source>
        <strain evidence="2 3">NEG-M</strain>
    </source>
</reference>
<evidence type="ECO:0000256" key="1">
    <source>
        <dbReference type="SAM" id="SignalP"/>
    </source>
</evidence>
<proteinExistence type="predicted"/>
<evidence type="ECO:0000313" key="3">
    <source>
        <dbReference type="Proteomes" id="UP000006671"/>
    </source>
</evidence>
<dbReference type="PROSITE" id="PS51257">
    <property type="entry name" value="PROKAR_LIPOPROTEIN"/>
    <property type="match status" value="1"/>
</dbReference>
<dbReference type="RefSeq" id="XP_002671878.1">
    <property type="nucleotide sequence ID" value="XM_002671832.1"/>
</dbReference>
<dbReference type="VEuPathDB" id="AmoebaDB:NAEGRDRAFT_73076"/>
<dbReference type="InParanoid" id="D2VVN0"/>
<dbReference type="EMBL" id="GG738902">
    <property type="protein sequence ID" value="EFC39134.1"/>
    <property type="molecule type" value="Genomic_DNA"/>
</dbReference>
<name>D2VVN0_NAEGR</name>
<evidence type="ECO:0000313" key="2">
    <source>
        <dbReference type="EMBL" id="EFC39134.1"/>
    </source>
</evidence>
<organism evidence="3">
    <name type="scientific">Naegleria gruberi</name>
    <name type="common">Amoeba</name>
    <dbReference type="NCBI Taxonomy" id="5762"/>
    <lineage>
        <taxon>Eukaryota</taxon>
        <taxon>Discoba</taxon>
        <taxon>Heterolobosea</taxon>
        <taxon>Tetramitia</taxon>
        <taxon>Eutetramitia</taxon>
        <taxon>Vahlkampfiidae</taxon>
        <taxon>Naegleria</taxon>
    </lineage>
</organism>
<keyword evidence="3" id="KW-1185">Reference proteome</keyword>
<gene>
    <name evidence="2" type="ORF">NAEGRDRAFT_73076</name>
</gene>
<accession>D2VVN0</accession>
<feature type="signal peptide" evidence="1">
    <location>
        <begin position="1"/>
        <end position="25"/>
    </location>
</feature>
<dbReference type="KEGG" id="ngr:NAEGRDRAFT_73076"/>
<protein>
    <submittedName>
        <fullName evidence="2">Predicted protein</fullName>
    </submittedName>
</protein>
<feature type="chain" id="PRO_5003038413" evidence="1">
    <location>
        <begin position="26"/>
        <end position="230"/>
    </location>
</feature>
<dbReference type="OrthoDB" id="10259948at2759"/>
<dbReference type="GeneID" id="8858169"/>
<sequence length="230" mass="26387">MKVSTAVGSAFVLVSLLYFLGFVSCSRIPERFKILPTMPMKENPRLPLAFIASNVTVSYADTNLKFTNATYYYDYYNRAERIDLFNVNTTYLPEQTIINIYGPSSLRVKVDTYLIKYKTIQVGGGTVISLNCTKTRDFWQFGYGMDDMPNWSLSKDSAYVREEFDGKLKYQLWQGQYNGESNSYRIVTDTRDEFARLLYGMDDMVQLKIDGSQGPFTANPQNFNPQLFGC</sequence>